<dbReference type="InterPro" id="IPR046342">
    <property type="entry name" value="CBS_dom_sf"/>
</dbReference>
<evidence type="ECO:0000259" key="4">
    <source>
        <dbReference type="PROSITE" id="PS51371"/>
    </source>
</evidence>
<dbReference type="EMBL" id="JBBPBK010000007">
    <property type="protein sequence ID" value="KAK9281638.1"/>
    <property type="molecule type" value="Genomic_DNA"/>
</dbReference>
<evidence type="ECO:0000256" key="2">
    <source>
        <dbReference type="ARBA" id="ARBA00023122"/>
    </source>
</evidence>
<dbReference type="SUPFAM" id="SSF54631">
    <property type="entry name" value="CBS-domain pair"/>
    <property type="match status" value="1"/>
</dbReference>
<keyword evidence="1" id="KW-0677">Repeat</keyword>
<dbReference type="GO" id="GO:0005737">
    <property type="term" value="C:cytoplasm"/>
    <property type="evidence" value="ECO:0007669"/>
    <property type="project" value="TreeGrafter"/>
</dbReference>
<proteinExistence type="predicted"/>
<keyword evidence="2 3" id="KW-0129">CBS domain</keyword>
<protein>
    <recommendedName>
        <fullName evidence="4">CBS domain-containing protein</fullName>
    </recommendedName>
</protein>
<organism evidence="5 6">
    <name type="scientific">Liquidambar formosana</name>
    <name type="common">Formosan gum</name>
    <dbReference type="NCBI Taxonomy" id="63359"/>
    <lineage>
        <taxon>Eukaryota</taxon>
        <taxon>Viridiplantae</taxon>
        <taxon>Streptophyta</taxon>
        <taxon>Embryophyta</taxon>
        <taxon>Tracheophyta</taxon>
        <taxon>Spermatophyta</taxon>
        <taxon>Magnoliopsida</taxon>
        <taxon>eudicotyledons</taxon>
        <taxon>Gunneridae</taxon>
        <taxon>Pentapetalae</taxon>
        <taxon>Saxifragales</taxon>
        <taxon>Altingiaceae</taxon>
        <taxon>Liquidambar</taxon>
    </lineage>
</organism>
<dbReference type="PANTHER" id="PTHR13780">
    <property type="entry name" value="AMP-ACTIVATED PROTEIN KINASE, GAMMA REGULATORY SUBUNIT"/>
    <property type="match status" value="1"/>
</dbReference>
<dbReference type="GO" id="GO:0005634">
    <property type="term" value="C:nucleus"/>
    <property type="evidence" value="ECO:0007669"/>
    <property type="project" value="TreeGrafter"/>
</dbReference>
<evidence type="ECO:0000256" key="1">
    <source>
        <dbReference type="ARBA" id="ARBA00022737"/>
    </source>
</evidence>
<evidence type="ECO:0000313" key="6">
    <source>
        <dbReference type="Proteomes" id="UP001415857"/>
    </source>
</evidence>
<accession>A0AAP0RPN3</accession>
<dbReference type="SMART" id="SM00116">
    <property type="entry name" value="CBS"/>
    <property type="match status" value="2"/>
</dbReference>
<evidence type="ECO:0000256" key="3">
    <source>
        <dbReference type="PROSITE-ProRule" id="PRU00703"/>
    </source>
</evidence>
<comment type="caution">
    <text evidence="5">The sequence shown here is derived from an EMBL/GenBank/DDBJ whole genome shotgun (WGS) entry which is preliminary data.</text>
</comment>
<dbReference type="AlphaFoldDB" id="A0AAP0RPN3"/>
<feature type="domain" description="CBS" evidence="4">
    <location>
        <begin position="163"/>
        <end position="220"/>
    </location>
</feature>
<dbReference type="PROSITE" id="PS51371">
    <property type="entry name" value="CBS"/>
    <property type="match status" value="2"/>
</dbReference>
<sequence>MEVFSKGIHRALVPLDSQMENVSGVELIESASSYRMVTQMDILRFLKEHASELKHVMSPTVSDLGAITENVFALTSRTKVIEAIKCMRAASLNAVPIVEASDALQEDHKQLTNGKGRKLIGTFSATDLRGCPIAQLQSWLPLSVLDFTQKGSTRHAAASEMGISPRELVTCNAESSLAQAIDKAVTKHVHRVWVVDRQGLLTGLVSLTDMIRVIRVSLLSDPPANVI</sequence>
<reference evidence="5 6" key="1">
    <citation type="journal article" date="2024" name="Plant J.">
        <title>Genome sequences and population genomics reveal climatic adaptation and genomic divergence between two closely related sweetgum species.</title>
        <authorList>
            <person name="Xu W.Q."/>
            <person name="Ren C.Q."/>
            <person name="Zhang X.Y."/>
            <person name="Comes H.P."/>
            <person name="Liu X.H."/>
            <person name="Li Y.G."/>
            <person name="Kettle C.J."/>
            <person name="Jalonen R."/>
            <person name="Gaisberger H."/>
            <person name="Ma Y.Z."/>
            <person name="Qiu Y.X."/>
        </authorList>
    </citation>
    <scope>NUCLEOTIDE SEQUENCE [LARGE SCALE GENOMIC DNA]</scope>
    <source>
        <tissue evidence="5">Leaves</tissue>
    </source>
</reference>
<dbReference type="InterPro" id="IPR000644">
    <property type="entry name" value="CBS_dom"/>
</dbReference>
<dbReference type="Pfam" id="PF00571">
    <property type="entry name" value="CBS"/>
    <property type="match status" value="1"/>
</dbReference>
<dbReference type="InterPro" id="IPR050511">
    <property type="entry name" value="AMPK_gamma/SDS23_families"/>
</dbReference>
<evidence type="ECO:0000313" key="5">
    <source>
        <dbReference type="EMBL" id="KAK9281638.1"/>
    </source>
</evidence>
<feature type="domain" description="CBS" evidence="4">
    <location>
        <begin position="67"/>
        <end position="138"/>
    </location>
</feature>
<dbReference type="PANTHER" id="PTHR13780:SF101">
    <property type="entry name" value="SNF1-RELATED PROTEIN KINASE REGULATORY SUBUNIT GAMMA-LIKE PV42A"/>
    <property type="match status" value="1"/>
</dbReference>
<dbReference type="Proteomes" id="UP001415857">
    <property type="component" value="Unassembled WGS sequence"/>
</dbReference>
<name>A0AAP0RPN3_LIQFO</name>
<dbReference type="Gene3D" id="3.10.580.10">
    <property type="entry name" value="CBS-domain"/>
    <property type="match status" value="1"/>
</dbReference>
<gene>
    <name evidence="5" type="ORF">L1049_004541</name>
</gene>
<keyword evidence="6" id="KW-1185">Reference proteome</keyword>